<dbReference type="PANTHER" id="PTHR35011:SF2">
    <property type="entry name" value="2,3-DIKETO-L-GULONATE TRAP TRANSPORTER SMALL PERMEASE PROTEIN YIAM"/>
    <property type="match status" value="1"/>
</dbReference>
<feature type="transmembrane region" description="Helical" evidence="9">
    <location>
        <begin position="64"/>
        <end position="89"/>
    </location>
</feature>
<evidence type="ECO:0000256" key="2">
    <source>
        <dbReference type="ARBA" id="ARBA00022448"/>
    </source>
</evidence>
<accession>A0ABU1HG88</accession>
<dbReference type="RefSeq" id="WP_309723208.1">
    <property type="nucleotide sequence ID" value="NZ_JARWAM010000010.1"/>
</dbReference>
<name>A0ABU1HG88_9GAMM</name>
<comment type="subcellular location">
    <subcellularLocation>
        <location evidence="1 9">Cell inner membrane</location>
        <topology evidence="1 9">Multi-pass membrane protein</topology>
    </subcellularLocation>
</comment>
<reference evidence="11 12" key="1">
    <citation type="submission" date="2023-04" db="EMBL/GenBank/DDBJ databases">
        <title>A long-awaited taxogenomic arrangement of the family Halomonadaceae.</title>
        <authorList>
            <person name="De La Haba R."/>
            <person name="Chuvochina M."/>
            <person name="Wittouck S."/>
            <person name="Arahal D.R."/>
            <person name="Sanchez-Porro C."/>
            <person name="Hugenholtz P."/>
            <person name="Ventosa A."/>
        </authorList>
    </citation>
    <scope>NUCLEOTIDE SEQUENCE [LARGE SCALE GENOMIC DNA]</scope>
    <source>
        <strain evidence="11 12">DSM 26770</strain>
    </source>
</reference>
<protein>
    <recommendedName>
        <fullName evidence="9">TRAP transporter small permease protein</fullName>
    </recommendedName>
</protein>
<evidence type="ECO:0000256" key="3">
    <source>
        <dbReference type="ARBA" id="ARBA00022475"/>
    </source>
</evidence>
<keyword evidence="5 9" id="KW-0812">Transmembrane</keyword>
<comment type="caution">
    <text evidence="11">The sequence shown here is derived from an EMBL/GenBank/DDBJ whole genome shotgun (WGS) entry which is preliminary data.</text>
</comment>
<evidence type="ECO:0000256" key="8">
    <source>
        <dbReference type="ARBA" id="ARBA00038436"/>
    </source>
</evidence>
<comment type="similarity">
    <text evidence="8 9">Belongs to the TRAP transporter small permease family.</text>
</comment>
<dbReference type="PANTHER" id="PTHR35011">
    <property type="entry name" value="2,3-DIKETO-L-GULONATE TRAP TRANSPORTER SMALL PERMEASE PROTEIN YIAM"/>
    <property type="match status" value="1"/>
</dbReference>
<comment type="function">
    <text evidence="9">Part of the tripartite ATP-independent periplasmic (TRAP) transport system.</text>
</comment>
<proteinExistence type="inferred from homology"/>
<feature type="transmembrane region" description="Helical" evidence="9">
    <location>
        <begin position="101"/>
        <end position="123"/>
    </location>
</feature>
<gene>
    <name evidence="11" type="ORF">QC821_14550</name>
</gene>
<keyword evidence="12" id="KW-1185">Reference proteome</keyword>
<comment type="subunit">
    <text evidence="9">The complex comprises the extracytoplasmic solute receptor protein and the two transmembrane proteins.</text>
</comment>
<feature type="domain" description="Tripartite ATP-independent periplasmic transporters DctQ component" evidence="10">
    <location>
        <begin position="1"/>
        <end position="123"/>
    </location>
</feature>
<keyword evidence="6 9" id="KW-1133">Transmembrane helix</keyword>
<dbReference type="Proteomes" id="UP001251374">
    <property type="component" value="Unassembled WGS sequence"/>
</dbReference>
<evidence type="ECO:0000256" key="6">
    <source>
        <dbReference type="ARBA" id="ARBA00022989"/>
    </source>
</evidence>
<dbReference type="EMBL" id="JARWAM010000010">
    <property type="protein sequence ID" value="MDR5906493.1"/>
    <property type="molecule type" value="Genomic_DNA"/>
</dbReference>
<keyword evidence="2 9" id="KW-0813">Transport</keyword>
<comment type="caution">
    <text evidence="9">Lacks conserved residue(s) required for the propagation of feature annotation.</text>
</comment>
<keyword evidence="3" id="KW-1003">Cell membrane</keyword>
<evidence type="ECO:0000259" key="10">
    <source>
        <dbReference type="Pfam" id="PF04290"/>
    </source>
</evidence>
<evidence type="ECO:0000256" key="1">
    <source>
        <dbReference type="ARBA" id="ARBA00004429"/>
    </source>
</evidence>
<dbReference type="InterPro" id="IPR055348">
    <property type="entry name" value="DctQ"/>
</dbReference>
<evidence type="ECO:0000256" key="7">
    <source>
        <dbReference type="ARBA" id="ARBA00023136"/>
    </source>
</evidence>
<evidence type="ECO:0000313" key="12">
    <source>
        <dbReference type="Proteomes" id="UP001251374"/>
    </source>
</evidence>
<evidence type="ECO:0000256" key="9">
    <source>
        <dbReference type="RuleBase" id="RU369079"/>
    </source>
</evidence>
<keyword evidence="4 9" id="KW-0997">Cell inner membrane</keyword>
<dbReference type="Pfam" id="PF04290">
    <property type="entry name" value="DctQ"/>
    <property type="match status" value="1"/>
</dbReference>
<evidence type="ECO:0000256" key="4">
    <source>
        <dbReference type="ARBA" id="ARBA00022519"/>
    </source>
</evidence>
<evidence type="ECO:0000313" key="11">
    <source>
        <dbReference type="EMBL" id="MDR5906493.1"/>
    </source>
</evidence>
<organism evidence="11 12">
    <name type="scientific">Franzmannia qiaohouensis</name>
    <dbReference type="NCBI Taxonomy" id="1329370"/>
    <lineage>
        <taxon>Bacteria</taxon>
        <taxon>Pseudomonadati</taxon>
        <taxon>Pseudomonadota</taxon>
        <taxon>Gammaproteobacteria</taxon>
        <taxon>Oceanospirillales</taxon>
        <taxon>Halomonadaceae</taxon>
        <taxon>Franzmannia</taxon>
    </lineage>
</organism>
<evidence type="ECO:0000256" key="5">
    <source>
        <dbReference type="ARBA" id="ARBA00022692"/>
    </source>
</evidence>
<keyword evidence="7 9" id="KW-0472">Membrane</keyword>
<dbReference type="InterPro" id="IPR007387">
    <property type="entry name" value="TRAP_DctQ"/>
</dbReference>
<sequence length="130" mass="14552">MILVPFAQVLSRDLFGVSIPGSGELTRFLLICLVFSSYPLVVGSNENILMSELQDALPQTPKFILRKFITILSIAACLFVCYSAATTIISSFHRTTPVLKIPYWIFFSTTTLGFLLAALIHFYKPFKQPN</sequence>